<dbReference type="EMBL" id="BGZK01000057">
    <property type="protein sequence ID" value="GBP13449.1"/>
    <property type="molecule type" value="Genomic_DNA"/>
</dbReference>
<protein>
    <submittedName>
        <fullName evidence="5">Epidermal cell surface receptor</fullName>
    </submittedName>
</protein>
<evidence type="ECO:0000256" key="2">
    <source>
        <dbReference type="SAM" id="MobiDB-lite"/>
    </source>
</evidence>
<dbReference type="SUPFAM" id="SSF49265">
    <property type="entry name" value="Fibronectin type III"/>
    <property type="match status" value="1"/>
</dbReference>
<comment type="caution">
    <text evidence="5">The sequence shown here is derived from an EMBL/GenBank/DDBJ whole genome shotgun (WGS) entry which is preliminary data.</text>
</comment>
<feature type="region of interest" description="Disordered" evidence="2">
    <location>
        <begin position="1"/>
        <end position="47"/>
    </location>
</feature>
<dbReference type="GO" id="GO:0005615">
    <property type="term" value="C:extracellular space"/>
    <property type="evidence" value="ECO:0007669"/>
    <property type="project" value="TreeGrafter"/>
</dbReference>
<dbReference type="GO" id="GO:0045597">
    <property type="term" value="P:positive regulation of cell differentiation"/>
    <property type="evidence" value="ECO:0007669"/>
    <property type="project" value="TreeGrafter"/>
</dbReference>
<dbReference type="SMART" id="SM00214">
    <property type="entry name" value="VWC"/>
    <property type="match status" value="3"/>
</dbReference>
<evidence type="ECO:0000313" key="6">
    <source>
        <dbReference type="Proteomes" id="UP000299102"/>
    </source>
</evidence>
<keyword evidence="3" id="KW-0812">Transmembrane</keyword>
<dbReference type="InterPro" id="IPR036116">
    <property type="entry name" value="FN3_sf"/>
</dbReference>
<keyword evidence="5" id="KW-0675">Receptor</keyword>
<dbReference type="PANTHER" id="PTHR11348">
    <property type="entry name" value="CONNECTIVE TISSUE GROWTH FACTOR-RELATED"/>
    <property type="match status" value="1"/>
</dbReference>
<dbReference type="GO" id="GO:0007155">
    <property type="term" value="P:cell adhesion"/>
    <property type="evidence" value="ECO:0007669"/>
    <property type="project" value="TreeGrafter"/>
</dbReference>
<evidence type="ECO:0000256" key="1">
    <source>
        <dbReference type="ARBA" id="ARBA00022729"/>
    </source>
</evidence>
<dbReference type="Proteomes" id="UP000299102">
    <property type="component" value="Unassembled WGS sequence"/>
</dbReference>
<keyword evidence="3" id="KW-1133">Transmembrane helix</keyword>
<gene>
    <name evidence="5" type="primary">sas</name>
    <name evidence="5" type="ORF">EVAR_4205_1</name>
</gene>
<keyword evidence="6" id="KW-1185">Reference proteome</keyword>
<accession>A0A4C1TG14</accession>
<proteinExistence type="predicted"/>
<dbReference type="InterPro" id="IPR003961">
    <property type="entry name" value="FN3_dom"/>
</dbReference>
<dbReference type="STRING" id="151549.A0A4C1TG14"/>
<name>A0A4C1TG14_EUMVA</name>
<reference evidence="5 6" key="1">
    <citation type="journal article" date="2019" name="Commun. Biol.">
        <title>The bagworm genome reveals a unique fibroin gene that provides high tensile strength.</title>
        <authorList>
            <person name="Kono N."/>
            <person name="Nakamura H."/>
            <person name="Ohtoshi R."/>
            <person name="Tomita M."/>
            <person name="Numata K."/>
            <person name="Arakawa K."/>
        </authorList>
    </citation>
    <scope>NUCLEOTIDE SEQUENCE [LARGE SCALE GENOMIC DNA]</scope>
</reference>
<evidence type="ECO:0000256" key="3">
    <source>
        <dbReference type="SAM" id="Phobius"/>
    </source>
</evidence>
<dbReference type="InterPro" id="IPR001007">
    <property type="entry name" value="VWF_dom"/>
</dbReference>
<feature type="domain" description="Fibronectin type-III" evidence="4">
    <location>
        <begin position="1066"/>
        <end position="1163"/>
    </location>
</feature>
<feature type="compositionally biased region" description="Basic and acidic residues" evidence="2">
    <location>
        <begin position="1"/>
        <end position="11"/>
    </location>
</feature>
<dbReference type="InterPro" id="IPR050941">
    <property type="entry name" value="CCN"/>
</dbReference>
<feature type="transmembrane region" description="Helical" evidence="3">
    <location>
        <begin position="1334"/>
        <end position="1360"/>
    </location>
</feature>
<dbReference type="InterPro" id="IPR013783">
    <property type="entry name" value="Ig-like_fold"/>
</dbReference>
<keyword evidence="3" id="KW-0472">Membrane</keyword>
<dbReference type="OrthoDB" id="6022609at2759"/>
<dbReference type="CDD" id="cd00063">
    <property type="entry name" value="FN3"/>
    <property type="match status" value="1"/>
</dbReference>
<keyword evidence="1" id="KW-0732">Signal</keyword>
<evidence type="ECO:0000313" key="5">
    <source>
        <dbReference type="EMBL" id="GBP13449.1"/>
    </source>
</evidence>
<dbReference type="PROSITE" id="PS50853">
    <property type="entry name" value="FN3"/>
    <property type="match status" value="1"/>
</dbReference>
<sequence length="1421" mass="157461">MISRAAHKDDTPATTPEGTDDSTPKIPVFNVSTTTEYDPTEPTKPKGRLLNMNIEDVHAVANAIHNQTHHDSKKKTVMDLSDVSLDDEDDDITKYAENDNIADKFFGGNSFPNTQVPTNPSADESQDDGFCKENVFTYKPGDHIKRGCEEICECVNGKWACHPRCQHPYIRRGRKLDDPLCFESPIDECCSIIACAADTKVSTTTSQGVGLCRFGNDTHSVGSTWNVGCEQTCVCEKNSIVSCKPRCPKLMASDKCINVPDPKDACCEMQVCDVSQDAHEESADNFTAAAVADKTKSDSSGKSTATTTRPLVLAEPIAAVKVLQNNSVRVDLVHSNNTRDPIHLQMSGDGGKTYSDVQLRYPNVIENLTNGNYIIKTRETGVEFNFTIGGGEEGNVGAGAGSENVTSQMGCYHDGKLYAVGEEFHIGCAELCECTGPDTRDCAVLECPSHVGLELVSKGCVRWAPTPPPSPPDCCPRSARCLSDGTCHYNGHAIPNWSEVPLSLTGCEKRCFCENGELDCQDVCSELSLLPPQNFRCPPGHHPAHVNISYEDCCKEWGCVPNTGKSQALHSQTTENVMTYPRDIITLHNFRQQIPVTSIFVTQPTHTEPVADFVKQTHLIEVSSIPKIVKSANEKLASNGRSKENNLIEFNKLSDATITKAIPNTNINPMIDPHADIYSHSNEWKGLIRKNSRFLEENVKQNDSIKAYEQDASHKVLDYELNDNNPFVLKKMKTSNFNTLTTFDNSNKYTIAKNDHSLHPATNHVLSVEMHTQKNILSTYKLYNIADSTQTPTEKVLIEKNLKINAQKNYNKKEKTVTKVSNKTQPYLTTRSIPLHNIDTESTIDSKLLSSIIKKNKPDLNLEDGFKGVDSEVEGNPGHSAEKPQVALAGLNAGHMHPAIANLPIPGFLPTIPPELPFPHEDHEYNRSVLRPPQGPVIPTLRPIPIPGEENKKLTMISLQADSPTSVKMLFGLPPVLVGLRGSVDLRYTDNDDDDISRWQSQVFAPVDEILTTSRLEFRLAGLKPSTTYRLKGKLFLHSLPVEPESEIFSVKTQDLPLIEEKHRDIDSQLTVVEVNDTTARLSWRHFADDELPFIDGIQVRYRPVGQPIYTMTELLHHSRSNADLKELRPGSRYEASLVLVPPMQAATELRDLKTVEFTTAPHIDPYDWSVIIEANTVGSQAAELHWHGIPEPAERWVRVYRAAHECGTGRAQEHDAFKLATRDQSPVITITGLKADTRCRVWLELFLVNGKVKTSNVLEITTKSLDSDHHIDSANLVADQTRKSHAHIFSRWRDWHSPWRHPPVLPYKATINTIEASSVAGARDAHATGRGDYYGALVVVGVVAALGALASLLLLLVVIRRHRPHSVPITPVPTVPRDSTLPPYDNPAYKLELQQETMGTLLLPSVAKHFLLFCSLRGRH</sequence>
<dbReference type="GO" id="GO:0005178">
    <property type="term" value="F:integrin binding"/>
    <property type="evidence" value="ECO:0007669"/>
    <property type="project" value="TreeGrafter"/>
</dbReference>
<dbReference type="Gene3D" id="2.60.40.10">
    <property type="entry name" value="Immunoglobulins"/>
    <property type="match status" value="1"/>
</dbReference>
<dbReference type="PANTHER" id="PTHR11348:SF34">
    <property type="entry name" value="EPIDERMAL CELL SURFACE RECEPTOR-RELATED"/>
    <property type="match status" value="1"/>
</dbReference>
<evidence type="ECO:0000259" key="4">
    <source>
        <dbReference type="PROSITE" id="PS50853"/>
    </source>
</evidence>
<organism evidence="5 6">
    <name type="scientific">Eumeta variegata</name>
    <name type="common">Bagworm moth</name>
    <name type="synonym">Eumeta japonica</name>
    <dbReference type="NCBI Taxonomy" id="151549"/>
    <lineage>
        <taxon>Eukaryota</taxon>
        <taxon>Metazoa</taxon>
        <taxon>Ecdysozoa</taxon>
        <taxon>Arthropoda</taxon>
        <taxon>Hexapoda</taxon>
        <taxon>Insecta</taxon>
        <taxon>Pterygota</taxon>
        <taxon>Neoptera</taxon>
        <taxon>Endopterygota</taxon>
        <taxon>Lepidoptera</taxon>
        <taxon>Glossata</taxon>
        <taxon>Ditrysia</taxon>
        <taxon>Tineoidea</taxon>
        <taxon>Psychidae</taxon>
        <taxon>Oiketicinae</taxon>
        <taxon>Eumeta</taxon>
    </lineage>
</organism>